<dbReference type="Pfam" id="PF00857">
    <property type="entry name" value="Isochorismatase"/>
    <property type="match status" value="1"/>
</dbReference>
<comment type="pathway">
    <text evidence="5">Cofactor biosynthesis; nicotinate biosynthesis; nicotinate from nicotinamide: step 1/1.</text>
</comment>
<evidence type="ECO:0000259" key="8">
    <source>
        <dbReference type="Pfam" id="PF00857"/>
    </source>
</evidence>
<keyword evidence="4" id="KW-0378">Hydrolase</keyword>
<evidence type="ECO:0000313" key="10">
    <source>
        <dbReference type="Proteomes" id="UP001470230"/>
    </source>
</evidence>
<evidence type="ECO:0000256" key="1">
    <source>
        <dbReference type="ARBA" id="ARBA00006336"/>
    </source>
</evidence>
<name>A0ABR2L9G1_9EUKA</name>
<organism evidence="9 10">
    <name type="scientific">Tritrichomonas musculus</name>
    <dbReference type="NCBI Taxonomy" id="1915356"/>
    <lineage>
        <taxon>Eukaryota</taxon>
        <taxon>Metamonada</taxon>
        <taxon>Parabasalia</taxon>
        <taxon>Tritrichomonadida</taxon>
        <taxon>Tritrichomonadidae</taxon>
        <taxon>Tritrichomonas</taxon>
    </lineage>
</organism>
<dbReference type="EMBL" id="JAPFFF010000001">
    <property type="protein sequence ID" value="KAK8899656.1"/>
    <property type="molecule type" value="Genomic_DNA"/>
</dbReference>
<gene>
    <name evidence="9" type="ORF">M9Y10_001978</name>
</gene>
<evidence type="ECO:0000256" key="7">
    <source>
        <dbReference type="ARBA" id="ARBA00043224"/>
    </source>
</evidence>
<reference evidence="9 10" key="1">
    <citation type="submission" date="2024-04" db="EMBL/GenBank/DDBJ databases">
        <title>Tritrichomonas musculus Genome.</title>
        <authorList>
            <person name="Alves-Ferreira E."/>
            <person name="Grigg M."/>
            <person name="Lorenzi H."/>
            <person name="Galac M."/>
        </authorList>
    </citation>
    <scope>NUCLEOTIDE SEQUENCE [LARGE SCALE GENOMIC DNA]</scope>
    <source>
        <strain evidence="9 10">EAF2021</strain>
    </source>
</reference>
<evidence type="ECO:0000313" key="9">
    <source>
        <dbReference type="EMBL" id="KAK8899656.1"/>
    </source>
</evidence>
<comment type="similarity">
    <text evidence="1">Belongs to the isochorismatase family.</text>
</comment>
<keyword evidence="10" id="KW-1185">Reference proteome</keyword>
<keyword evidence="3" id="KW-0479">Metal-binding</keyword>
<protein>
    <recommendedName>
        <fullName evidence="6">nicotinamidase</fullName>
        <ecNumber evidence="6">3.5.1.19</ecNumber>
    </recommendedName>
    <alternativeName>
        <fullName evidence="7">Nicotinamide deamidase</fullName>
    </alternativeName>
</protein>
<evidence type="ECO:0000256" key="6">
    <source>
        <dbReference type="ARBA" id="ARBA00039017"/>
    </source>
</evidence>
<evidence type="ECO:0000256" key="5">
    <source>
        <dbReference type="ARBA" id="ARBA00037900"/>
    </source>
</evidence>
<sequence length="205" mass="22602">MTSSAMLIVIDMQNDFVLPTGSLSVNGAMDIVPKLNSIRDRFPHVMWTQDWHPTDHISFFTNHPGHKSYDSVDAGSYTQVLFPPHCVQNTPGAEIQKDLVRKDQDLYVKKGTKSNIDSFSCFFDVVKSSQTNACEQISKIGLKKLYFAGVATDFCVKSSVFDALSLGYEVYVIEDCIAGVIPKDSTDAIAEMKAKGAKFVNSSSL</sequence>
<dbReference type="Proteomes" id="UP001470230">
    <property type="component" value="Unassembled WGS sequence"/>
</dbReference>
<proteinExistence type="inferred from homology"/>
<evidence type="ECO:0000256" key="2">
    <source>
        <dbReference type="ARBA" id="ARBA00022642"/>
    </source>
</evidence>
<comment type="caution">
    <text evidence="9">The sequence shown here is derived from an EMBL/GenBank/DDBJ whole genome shotgun (WGS) entry which is preliminary data.</text>
</comment>
<dbReference type="Gene3D" id="3.40.50.850">
    <property type="entry name" value="Isochorismatase-like"/>
    <property type="match status" value="1"/>
</dbReference>
<dbReference type="EC" id="3.5.1.19" evidence="6"/>
<dbReference type="PANTHER" id="PTHR11080">
    <property type="entry name" value="PYRAZINAMIDASE/NICOTINAMIDASE"/>
    <property type="match status" value="1"/>
</dbReference>
<dbReference type="InterPro" id="IPR052347">
    <property type="entry name" value="Isochorismatase_Nicotinamidase"/>
</dbReference>
<dbReference type="PANTHER" id="PTHR11080:SF2">
    <property type="entry name" value="LD05707P"/>
    <property type="match status" value="1"/>
</dbReference>
<evidence type="ECO:0000256" key="4">
    <source>
        <dbReference type="ARBA" id="ARBA00022801"/>
    </source>
</evidence>
<dbReference type="InterPro" id="IPR036380">
    <property type="entry name" value="Isochorismatase-like_sf"/>
</dbReference>
<feature type="domain" description="Isochorismatase-like" evidence="8">
    <location>
        <begin position="6"/>
        <end position="201"/>
    </location>
</feature>
<dbReference type="InterPro" id="IPR000868">
    <property type="entry name" value="Isochorismatase-like_dom"/>
</dbReference>
<accession>A0ABR2L9G1</accession>
<dbReference type="SUPFAM" id="SSF52499">
    <property type="entry name" value="Isochorismatase-like hydrolases"/>
    <property type="match status" value="1"/>
</dbReference>
<keyword evidence="2" id="KW-0662">Pyridine nucleotide biosynthesis</keyword>
<evidence type="ECO:0000256" key="3">
    <source>
        <dbReference type="ARBA" id="ARBA00022723"/>
    </source>
</evidence>